<dbReference type="VEuPathDB" id="FungiDB:B9J08_003560"/>
<evidence type="ECO:0000256" key="5">
    <source>
        <dbReference type="ARBA" id="ARBA00023274"/>
    </source>
</evidence>
<protein>
    <recommendedName>
        <fullName evidence="7">Small ribosomal subunit protein uS5m</fullName>
    </recommendedName>
</protein>
<evidence type="ECO:0000256" key="1">
    <source>
        <dbReference type="ARBA" id="ARBA00004173"/>
    </source>
</evidence>
<evidence type="ECO:0000313" key="12">
    <source>
        <dbReference type="Proteomes" id="UP000037122"/>
    </source>
</evidence>
<evidence type="ECO:0000256" key="3">
    <source>
        <dbReference type="ARBA" id="ARBA00022980"/>
    </source>
</evidence>
<dbReference type="VEuPathDB" id="FungiDB:CJJ07_004820"/>
<evidence type="ECO:0000256" key="7">
    <source>
        <dbReference type="ARBA" id="ARBA00039335"/>
    </source>
</evidence>
<accession>A0A0L0NN53</accession>
<dbReference type="InterPro" id="IPR013810">
    <property type="entry name" value="Ribosomal_uS5_N"/>
</dbReference>
<dbReference type="Pfam" id="PF03719">
    <property type="entry name" value="Ribosomal_S5_C"/>
    <property type="match status" value="1"/>
</dbReference>
<dbReference type="VEuPathDB" id="FungiDB:CJJ09_000548"/>
<dbReference type="InterPro" id="IPR020568">
    <property type="entry name" value="Ribosomal_Su5_D2-typ_SF"/>
</dbReference>
<dbReference type="GO" id="GO:0005763">
    <property type="term" value="C:mitochondrial small ribosomal subunit"/>
    <property type="evidence" value="ECO:0007669"/>
    <property type="project" value="UniProtKB-ARBA"/>
</dbReference>
<keyword evidence="4" id="KW-0496">Mitochondrion</keyword>
<comment type="function">
    <text evidence="6">Component of the mitochondrial ribosome (mitoribosome), a dedicated translation machinery responsible for the synthesis of mitochondrial genome-encoded proteins, including at least some of the essential transmembrane subunits of the mitochondrial respiratory chain. The mitoribosomes are attached to the mitochondrial inner membrane and translation products are cotranslationally integrated into the membrane.</text>
</comment>
<dbReference type="AlphaFoldDB" id="A0A0L0NN53"/>
<dbReference type="PROSITE" id="PS50881">
    <property type="entry name" value="S5_DSRBD"/>
    <property type="match status" value="1"/>
</dbReference>
<dbReference type="Pfam" id="PF00333">
    <property type="entry name" value="Ribosomal_S5"/>
    <property type="match status" value="1"/>
</dbReference>
<comment type="caution">
    <text evidence="11">The sequence shown here is derived from an EMBL/GenBank/DDBJ whole genome shotgun (WGS) entry which is preliminary data.</text>
</comment>
<name>A0A0L0NN53_CANAR</name>
<comment type="similarity">
    <text evidence="2 9">Belongs to the universal ribosomal protein uS5 family.</text>
</comment>
<evidence type="ECO:0000256" key="8">
    <source>
        <dbReference type="PROSITE-ProRule" id="PRU00268"/>
    </source>
</evidence>
<proteinExistence type="inferred from homology"/>
<organism evidence="11 12">
    <name type="scientific">Candidozyma auris</name>
    <name type="common">Yeast</name>
    <name type="synonym">Candida auris</name>
    <dbReference type="NCBI Taxonomy" id="498019"/>
    <lineage>
        <taxon>Eukaryota</taxon>
        <taxon>Fungi</taxon>
        <taxon>Dikarya</taxon>
        <taxon>Ascomycota</taxon>
        <taxon>Saccharomycotina</taxon>
        <taxon>Pichiomycetes</taxon>
        <taxon>Metschnikowiaceae</taxon>
        <taxon>Candidozyma</taxon>
    </lineage>
</organism>
<evidence type="ECO:0000256" key="6">
    <source>
        <dbReference type="ARBA" id="ARBA00037226"/>
    </source>
</evidence>
<dbReference type="Proteomes" id="UP000037122">
    <property type="component" value="Unassembled WGS sequence"/>
</dbReference>
<dbReference type="PROSITE" id="PS00585">
    <property type="entry name" value="RIBOSOMAL_S5"/>
    <property type="match status" value="1"/>
</dbReference>
<dbReference type="InterPro" id="IPR018192">
    <property type="entry name" value="Ribosomal_uS5_N_CS"/>
</dbReference>
<gene>
    <name evidence="11" type="ORF">QG37_08292</name>
</gene>
<dbReference type="FunFam" id="3.30.160.20:FF:000022">
    <property type="entry name" value="28S ribosomal protein S5, mitochondrial"/>
    <property type="match status" value="1"/>
</dbReference>
<dbReference type="InterPro" id="IPR000851">
    <property type="entry name" value="Ribosomal_uS5"/>
</dbReference>
<keyword evidence="3 8" id="KW-0689">Ribosomal protein</keyword>
<evidence type="ECO:0000259" key="10">
    <source>
        <dbReference type="PROSITE" id="PS50881"/>
    </source>
</evidence>
<evidence type="ECO:0000256" key="2">
    <source>
        <dbReference type="ARBA" id="ARBA00008945"/>
    </source>
</evidence>
<keyword evidence="5 8" id="KW-0687">Ribonucleoprotein</keyword>
<dbReference type="GO" id="GO:0003735">
    <property type="term" value="F:structural constituent of ribosome"/>
    <property type="evidence" value="ECO:0007669"/>
    <property type="project" value="UniProtKB-UniRule"/>
</dbReference>
<dbReference type="EMBL" id="LGST01000074">
    <property type="protein sequence ID" value="KND95469.1"/>
    <property type="molecule type" value="Genomic_DNA"/>
</dbReference>
<feature type="domain" description="S5 DRBM" evidence="10">
    <location>
        <begin position="161"/>
        <end position="225"/>
    </location>
</feature>
<dbReference type="PANTHER" id="PTHR48277:SF1">
    <property type="entry name" value="MITOCHONDRIAL RIBOSOMAL PROTEIN S5"/>
    <property type="match status" value="1"/>
</dbReference>
<dbReference type="FunFam" id="3.30.230.10:FF:000041">
    <property type="entry name" value="37S ribosomal protein S5"/>
    <property type="match status" value="1"/>
</dbReference>
<dbReference type="SUPFAM" id="SSF54768">
    <property type="entry name" value="dsRNA-binding domain-like"/>
    <property type="match status" value="1"/>
</dbReference>
<evidence type="ECO:0000313" key="11">
    <source>
        <dbReference type="EMBL" id="KND95469.1"/>
    </source>
</evidence>
<comment type="subcellular location">
    <subcellularLocation>
        <location evidence="1">Mitochondrion</location>
    </subcellularLocation>
</comment>
<dbReference type="VEuPathDB" id="FungiDB:QG37_08292"/>
<dbReference type="InterPro" id="IPR005324">
    <property type="entry name" value="Ribosomal_uS5_C"/>
</dbReference>
<dbReference type="GO" id="GO:0006412">
    <property type="term" value="P:translation"/>
    <property type="evidence" value="ECO:0007669"/>
    <property type="project" value="InterPro"/>
</dbReference>
<sequence>MFKASVGRLGLQRVSLRLFSHAPAIKAEQNPQNSLEYLSKFYSPEMLQSLKITESLVDPASYLELKKGGKAEISKVAPDPEETYLKTDPKWDEPILYPNQAPGRTPYAPIPREARPDTSDLKLRFHVEQKKARKSARETFDDRYNRVALLTGFNVDYIKKLRVTNVLIKRVSCQTSKGKIPNFYAMTIVGDRNGMVGMGEGKSRQGVRYALEKGFLKAVKNLQPVARYEDRTIIGEIDYKYHAVKLLLKSAPAGFGLRINPVLFEVCEAAGIKDLRGKITKSRNRMNTVKGFFEALTKERPIEELAAGRGKKIVDLRKVYYSA</sequence>
<dbReference type="InterPro" id="IPR014721">
    <property type="entry name" value="Ribsml_uS5_D2-typ_fold_subgr"/>
</dbReference>
<dbReference type="GO" id="GO:0003723">
    <property type="term" value="F:RNA binding"/>
    <property type="evidence" value="ECO:0007669"/>
    <property type="project" value="InterPro"/>
</dbReference>
<dbReference type="Gene3D" id="3.30.230.10">
    <property type="match status" value="1"/>
</dbReference>
<dbReference type="VEuPathDB" id="FungiDB:CJI96_0002093"/>
<dbReference type="VEuPathDB" id="FungiDB:CJI97_003633"/>
<dbReference type="PANTHER" id="PTHR48277">
    <property type="entry name" value="MITOCHONDRIAL RIBOSOMAL PROTEIN S5"/>
    <property type="match status" value="1"/>
</dbReference>
<evidence type="ECO:0000256" key="4">
    <source>
        <dbReference type="ARBA" id="ARBA00023128"/>
    </source>
</evidence>
<evidence type="ECO:0000256" key="9">
    <source>
        <dbReference type="RuleBase" id="RU003823"/>
    </source>
</evidence>
<dbReference type="Gene3D" id="3.30.160.20">
    <property type="match status" value="1"/>
</dbReference>
<reference evidence="12" key="1">
    <citation type="journal article" date="2015" name="BMC Genomics">
        <title>Draft genome of a commonly misdiagnosed multidrug resistant pathogen Candida auris.</title>
        <authorList>
            <person name="Chatterjee S."/>
            <person name="Alampalli S.V."/>
            <person name="Nageshan R.K."/>
            <person name="Chettiar S.T."/>
            <person name="Joshi S."/>
            <person name="Tatu U.S."/>
        </authorList>
    </citation>
    <scope>NUCLEOTIDE SEQUENCE [LARGE SCALE GENOMIC DNA]</scope>
    <source>
        <strain evidence="12">6684</strain>
    </source>
</reference>
<dbReference type="SUPFAM" id="SSF54211">
    <property type="entry name" value="Ribosomal protein S5 domain 2-like"/>
    <property type="match status" value="1"/>
</dbReference>